<reference evidence="2 3" key="1">
    <citation type="journal article" date="2022" name="bioRxiv">
        <title>Genomics of Preaxostyla Flagellates Illuminates Evolutionary Transitions and the Path Towards Mitochondrial Loss.</title>
        <authorList>
            <person name="Novak L.V.F."/>
            <person name="Treitli S.C."/>
            <person name="Pyrih J."/>
            <person name="Halakuc P."/>
            <person name="Pipaliya S.V."/>
            <person name="Vacek V."/>
            <person name="Brzon O."/>
            <person name="Soukal P."/>
            <person name="Eme L."/>
            <person name="Dacks J.B."/>
            <person name="Karnkowska A."/>
            <person name="Elias M."/>
            <person name="Hampl V."/>
        </authorList>
    </citation>
    <scope>NUCLEOTIDE SEQUENCE [LARGE SCALE GENOMIC DNA]</scope>
    <source>
        <strain evidence="2">NAU3</strain>
        <tissue evidence="2">Gut</tissue>
    </source>
</reference>
<keyword evidence="3" id="KW-1185">Reference proteome</keyword>
<protein>
    <recommendedName>
        <fullName evidence="4">DNA polymerase delta subunit 3</fullName>
    </recommendedName>
</protein>
<dbReference type="InterPro" id="IPR041913">
    <property type="entry name" value="POLD3_sf"/>
</dbReference>
<evidence type="ECO:0000256" key="1">
    <source>
        <dbReference type="SAM" id="MobiDB-lite"/>
    </source>
</evidence>
<sequence>MDYTAFLSSALLDDGRVLNVNNLRSIFSITVQEARQQLQAFYDQNKENLQAIHYVVVKSNKSTSVLLLDEEAFHSLDKANIVSTYVYSLAPKQLSTSSQSNDVAENPTVMLKDETNVWSAMREQPSSWVPLENLQIEDYVIKGFNQYLPPDSEVETIRTPPGSHLNSSSFSKHSQLSTSQHRSFASPPMSPQRTMSNKEQKTFTPTSTPSKPIVKPSSNQAEHPSVGHAPTQNPQTKLPKIIGQKRDTPTSPSKKMVLSDDEDDSDDENSKLLGGKTSQLNSQTASSQLTEESPPSSIPPKSQSLLSKKTPQQSAPRPKKTEKNQPTLFAFFKKT</sequence>
<gene>
    <name evidence="2" type="ORF">BLNAU_352</name>
</gene>
<organism evidence="2 3">
    <name type="scientific">Blattamonas nauphoetae</name>
    <dbReference type="NCBI Taxonomy" id="2049346"/>
    <lineage>
        <taxon>Eukaryota</taxon>
        <taxon>Metamonada</taxon>
        <taxon>Preaxostyla</taxon>
        <taxon>Oxymonadida</taxon>
        <taxon>Blattamonas</taxon>
    </lineage>
</organism>
<feature type="compositionally biased region" description="Low complexity" evidence="1">
    <location>
        <begin position="289"/>
        <end position="314"/>
    </location>
</feature>
<name>A0ABQ9YL03_9EUKA</name>
<feature type="compositionally biased region" description="Polar residues" evidence="1">
    <location>
        <begin position="276"/>
        <end position="288"/>
    </location>
</feature>
<feature type="compositionally biased region" description="Low complexity" evidence="1">
    <location>
        <begin position="202"/>
        <end position="212"/>
    </location>
</feature>
<evidence type="ECO:0000313" key="3">
    <source>
        <dbReference type="Proteomes" id="UP001281761"/>
    </source>
</evidence>
<evidence type="ECO:0008006" key="4">
    <source>
        <dbReference type="Google" id="ProtNLM"/>
    </source>
</evidence>
<accession>A0ABQ9YL03</accession>
<proteinExistence type="predicted"/>
<dbReference type="Gene3D" id="3.90.1030.20">
    <property type="entry name" value="DNA polymerase delta, p66 (Cdc27) subunit, wHTH domain"/>
    <property type="match status" value="1"/>
</dbReference>
<feature type="compositionally biased region" description="Low complexity" evidence="1">
    <location>
        <begin position="163"/>
        <end position="180"/>
    </location>
</feature>
<dbReference type="Proteomes" id="UP001281761">
    <property type="component" value="Unassembled WGS sequence"/>
</dbReference>
<feature type="region of interest" description="Disordered" evidence="1">
    <location>
        <begin position="152"/>
        <end position="335"/>
    </location>
</feature>
<comment type="caution">
    <text evidence="2">The sequence shown here is derived from an EMBL/GenBank/DDBJ whole genome shotgun (WGS) entry which is preliminary data.</text>
</comment>
<evidence type="ECO:0000313" key="2">
    <source>
        <dbReference type="EMBL" id="KAK2964436.1"/>
    </source>
</evidence>
<dbReference type="EMBL" id="JARBJD010000002">
    <property type="protein sequence ID" value="KAK2964436.1"/>
    <property type="molecule type" value="Genomic_DNA"/>
</dbReference>